<reference evidence="1 2" key="1">
    <citation type="submission" date="2019-12" db="EMBL/GenBank/DDBJ databases">
        <title>Nitratireductor arenosus sp. nov., Isolated from sea sand, Jeju island, South Korea.</title>
        <authorList>
            <person name="Kim W."/>
        </authorList>
    </citation>
    <scope>NUCLEOTIDE SEQUENCE [LARGE SCALE GENOMIC DNA]</scope>
    <source>
        <strain evidence="1 2">CAU 1489</strain>
    </source>
</reference>
<keyword evidence="2" id="KW-1185">Reference proteome</keyword>
<sequence>MPSSDRPLLRLLLLGPLVAVLLVASACTVRPLYGEASGSIGGGGGLGSIAVNPVTSRYAQEVRNHLIFGLNGGAGQPANPRYLLDLNVTSTFRNSASVQVARENEPTAGAVVMSSRYKLIDAETGKAVANGRRSVNASFDKPRQEFAAVRAERDAENRAARELAEMLRVALAQDLENLPAD</sequence>
<dbReference type="EMBL" id="WPHG01000001">
    <property type="protein sequence ID" value="MVA96313.1"/>
    <property type="molecule type" value="Genomic_DNA"/>
</dbReference>
<organism evidence="1 2">
    <name type="scientific">Nitratireductor arenosus</name>
    <dbReference type="NCBI Taxonomy" id="2682096"/>
    <lineage>
        <taxon>Bacteria</taxon>
        <taxon>Pseudomonadati</taxon>
        <taxon>Pseudomonadota</taxon>
        <taxon>Alphaproteobacteria</taxon>
        <taxon>Hyphomicrobiales</taxon>
        <taxon>Phyllobacteriaceae</taxon>
        <taxon>Nitratireductor</taxon>
    </lineage>
</organism>
<dbReference type="Proteomes" id="UP000463224">
    <property type="component" value="Unassembled WGS sequence"/>
</dbReference>
<dbReference type="InterPro" id="IPR007485">
    <property type="entry name" value="LPS_assembly_LptE"/>
</dbReference>
<comment type="caution">
    <text evidence="1">The sequence shown here is derived from an EMBL/GenBank/DDBJ whole genome shotgun (WGS) entry which is preliminary data.</text>
</comment>
<dbReference type="Gene3D" id="3.30.160.150">
    <property type="entry name" value="Lipoprotein like domain"/>
    <property type="match status" value="1"/>
</dbReference>
<dbReference type="PROSITE" id="PS51257">
    <property type="entry name" value="PROKAR_LIPOPROTEIN"/>
    <property type="match status" value="1"/>
</dbReference>
<accession>A0A844QE06</accession>
<evidence type="ECO:0000313" key="2">
    <source>
        <dbReference type="Proteomes" id="UP000463224"/>
    </source>
</evidence>
<dbReference type="GO" id="GO:0043165">
    <property type="term" value="P:Gram-negative-bacterium-type cell outer membrane assembly"/>
    <property type="evidence" value="ECO:0007669"/>
    <property type="project" value="InterPro"/>
</dbReference>
<evidence type="ECO:0008006" key="3">
    <source>
        <dbReference type="Google" id="ProtNLM"/>
    </source>
</evidence>
<protein>
    <recommendedName>
        <fullName evidence="3">LPS-assembly lipoprotein</fullName>
    </recommendedName>
</protein>
<evidence type="ECO:0000313" key="1">
    <source>
        <dbReference type="EMBL" id="MVA96313.1"/>
    </source>
</evidence>
<proteinExistence type="predicted"/>
<dbReference type="GO" id="GO:0019867">
    <property type="term" value="C:outer membrane"/>
    <property type="evidence" value="ECO:0007669"/>
    <property type="project" value="InterPro"/>
</dbReference>
<dbReference type="AlphaFoldDB" id="A0A844QE06"/>
<name>A0A844QE06_9HYPH</name>
<dbReference type="Pfam" id="PF04390">
    <property type="entry name" value="LptE"/>
    <property type="match status" value="1"/>
</dbReference>
<gene>
    <name evidence="1" type="ORF">GN330_03515</name>
</gene>